<dbReference type="HAMAP" id="MF_00373">
    <property type="entry name" value="Ribosomal_bL28"/>
    <property type="match status" value="1"/>
</dbReference>
<gene>
    <name evidence="6" type="ORF">WJX73_006625</name>
</gene>
<keyword evidence="7" id="KW-1185">Reference proteome</keyword>
<dbReference type="NCBIfam" id="TIGR00009">
    <property type="entry name" value="L28"/>
    <property type="match status" value="1"/>
</dbReference>
<dbReference type="InterPro" id="IPR026569">
    <property type="entry name" value="Ribosomal_bL28"/>
</dbReference>
<dbReference type="Proteomes" id="UP001465755">
    <property type="component" value="Unassembled WGS sequence"/>
</dbReference>
<keyword evidence="3" id="KW-0687">Ribonucleoprotein</keyword>
<evidence type="ECO:0000256" key="4">
    <source>
        <dbReference type="ARBA" id="ARBA00035265"/>
    </source>
</evidence>
<evidence type="ECO:0000256" key="5">
    <source>
        <dbReference type="SAM" id="MobiDB-lite"/>
    </source>
</evidence>
<evidence type="ECO:0000256" key="3">
    <source>
        <dbReference type="ARBA" id="ARBA00023274"/>
    </source>
</evidence>
<dbReference type="Pfam" id="PF00830">
    <property type="entry name" value="Ribosomal_L28"/>
    <property type="match status" value="1"/>
</dbReference>
<dbReference type="GO" id="GO:0005840">
    <property type="term" value="C:ribosome"/>
    <property type="evidence" value="ECO:0007669"/>
    <property type="project" value="UniProtKB-KW"/>
</dbReference>
<sequence length="195" mass="22130">MMMAGTRPRLPACQSTFFSGTRSVATLHAAAAPAALNSRKLTVQVQSLRECQLTGAKANNGYLVSFSHIRTKSKQHVNLFNKRVYWPERKRWVKLRISAKALKTIEKNGLQATAKEAGLDLSKLPYEDVRKKRVEWLAQQPKHPPQPKKKLGKATRMKNPKKLAASKKQPNVARYFMGGRTVISRDPKYVEDYRD</sequence>
<accession>A0AAW1NWS7</accession>
<evidence type="ECO:0000313" key="7">
    <source>
        <dbReference type="Proteomes" id="UP001465755"/>
    </source>
</evidence>
<dbReference type="Gene3D" id="2.30.170.40">
    <property type="entry name" value="Ribosomal protein L28/L24"/>
    <property type="match status" value="1"/>
</dbReference>
<name>A0AAW1NWS7_9CHLO</name>
<comment type="caution">
    <text evidence="6">The sequence shown here is derived from an EMBL/GenBank/DDBJ whole genome shotgun (WGS) entry which is preliminary data.</text>
</comment>
<feature type="region of interest" description="Disordered" evidence="5">
    <location>
        <begin position="137"/>
        <end position="170"/>
    </location>
</feature>
<keyword evidence="2" id="KW-0689">Ribosomal protein</keyword>
<dbReference type="EMBL" id="JALJOQ010000105">
    <property type="protein sequence ID" value="KAK9797752.1"/>
    <property type="molecule type" value="Genomic_DNA"/>
</dbReference>
<dbReference type="PANTHER" id="PTHR13528">
    <property type="entry name" value="39S RIBOSOMAL PROTEIN L28, MITOCHONDRIAL"/>
    <property type="match status" value="1"/>
</dbReference>
<reference evidence="6 7" key="1">
    <citation type="journal article" date="2024" name="Nat. Commun.">
        <title>Phylogenomics reveals the evolutionary origins of lichenization in chlorophyte algae.</title>
        <authorList>
            <person name="Puginier C."/>
            <person name="Libourel C."/>
            <person name="Otte J."/>
            <person name="Skaloud P."/>
            <person name="Haon M."/>
            <person name="Grisel S."/>
            <person name="Petersen M."/>
            <person name="Berrin J.G."/>
            <person name="Delaux P.M."/>
            <person name="Dal Grande F."/>
            <person name="Keller J."/>
        </authorList>
    </citation>
    <scope>NUCLEOTIDE SEQUENCE [LARGE SCALE GENOMIC DNA]</scope>
    <source>
        <strain evidence="6 7">SAG 2036</strain>
    </source>
</reference>
<dbReference type="InterPro" id="IPR037147">
    <property type="entry name" value="Ribosomal_bL28_sf"/>
</dbReference>
<protein>
    <recommendedName>
        <fullName evidence="4">Large ribosomal subunit protein bL28c</fullName>
    </recommendedName>
</protein>
<dbReference type="GO" id="GO:0003735">
    <property type="term" value="F:structural constituent of ribosome"/>
    <property type="evidence" value="ECO:0007669"/>
    <property type="project" value="InterPro"/>
</dbReference>
<dbReference type="InterPro" id="IPR001383">
    <property type="entry name" value="Ribosomal_bL28_bact-type"/>
</dbReference>
<evidence type="ECO:0000256" key="1">
    <source>
        <dbReference type="ARBA" id="ARBA00008760"/>
    </source>
</evidence>
<evidence type="ECO:0000313" key="6">
    <source>
        <dbReference type="EMBL" id="KAK9797752.1"/>
    </source>
</evidence>
<dbReference type="GO" id="GO:0006412">
    <property type="term" value="P:translation"/>
    <property type="evidence" value="ECO:0007669"/>
    <property type="project" value="InterPro"/>
</dbReference>
<dbReference type="SUPFAM" id="SSF143800">
    <property type="entry name" value="L28p-like"/>
    <property type="match status" value="1"/>
</dbReference>
<proteinExistence type="inferred from homology"/>
<organism evidence="6 7">
    <name type="scientific">Symbiochloris irregularis</name>
    <dbReference type="NCBI Taxonomy" id="706552"/>
    <lineage>
        <taxon>Eukaryota</taxon>
        <taxon>Viridiplantae</taxon>
        <taxon>Chlorophyta</taxon>
        <taxon>core chlorophytes</taxon>
        <taxon>Trebouxiophyceae</taxon>
        <taxon>Trebouxiales</taxon>
        <taxon>Trebouxiaceae</taxon>
        <taxon>Symbiochloris</taxon>
    </lineage>
</organism>
<evidence type="ECO:0000256" key="2">
    <source>
        <dbReference type="ARBA" id="ARBA00022980"/>
    </source>
</evidence>
<dbReference type="InterPro" id="IPR034704">
    <property type="entry name" value="Ribosomal_bL28/bL31-like_sf"/>
</dbReference>
<dbReference type="GO" id="GO:1990904">
    <property type="term" value="C:ribonucleoprotein complex"/>
    <property type="evidence" value="ECO:0007669"/>
    <property type="project" value="UniProtKB-KW"/>
</dbReference>
<comment type="similarity">
    <text evidence="1">Belongs to the bacterial ribosomal protein bL28 family.</text>
</comment>
<dbReference type="PANTHER" id="PTHR13528:SF2">
    <property type="entry name" value="LARGE RIBOSOMAL SUBUNIT PROTEIN BL28M"/>
    <property type="match status" value="1"/>
</dbReference>
<feature type="compositionally biased region" description="Basic residues" evidence="5">
    <location>
        <begin position="145"/>
        <end position="165"/>
    </location>
</feature>
<dbReference type="AlphaFoldDB" id="A0AAW1NWS7"/>